<keyword evidence="2" id="KW-1185">Reference proteome</keyword>
<sequence length="53" mass="6117">MEKWIVVTGIWMMFASCMVLFIRGATGPSRNELQPVEVKDDERDVKQQGSFRV</sequence>
<gene>
    <name evidence="1" type="ORF">AB4Y32_29825</name>
</gene>
<proteinExistence type="predicted"/>
<evidence type="ECO:0000313" key="2">
    <source>
        <dbReference type="Proteomes" id="UP001558850"/>
    </source>
</evidence>
<accession>A0ACC6U8R3</accession>
<protein>
    <submittedName>
        <fullName evidence="1">Uncharacterized protein</fullName>
    </submittedName>
</protein>
<name>A0ACC6U8R3_9BURK</name>
<evidence type="ECO:0000313" key="1">
    <source>
        <dbReference type="EMBL" id="MEX3935942.1"/>
    </source>
</evidence>
<comment type="caution">
    <text evidence="1">The sequence shown here is derived from an EMBL/GenBank/DDBJ whole genome shotgun (WGS) entry which is preliminary data.</text>
</comment>
<dbReference type="EMBL" id="JBFRCH010000025">
    <property type="protein sequence ID" value="MEX3935942.1"/>
    <property type="molecule type" value="Genomic_DNA"/>
</dbReference>
<dbReference type="Proteomes" id="UP001558850">
    <property type="component" value="Unassembled WGS sequence"/>
</dbReference>
<reference evidence="1" key="1">
    <citation type="submission" date="2024-07" db="EMBL/GenBank/DDBJ databases">
        <title>A survey of Mimosa microsymbionts across Brazilian biomes reveals a high diversity of Paraburkholderia nodulating endemic species, but also that Cupriavidus is common as a symbiont of widespread species.</title>
        <authorList>
            <person name="Rouws L."/>
            <person name="Barauna A."/>
            <person name="Beukes C."/>
            <person name="Rouws J.R.C."/>
            <person name="De Faria S.M."/>
            <person name="Gross E."/>
            <person name="Bueno Dos Reis Junior F."/>
            <person name="Simon M.F."/>
            <person name="Maluk M."/>
            <person name="Odee D.W."/>
            <person name="Kenicer G."/>
            <person name="Young J.P.W."/>
            <person name="Reis V.M."/>
            <person name="Zilli J."/>
            <person name="James E.K."/>
        </authorList>
    </citation>
    <scope>NUCLEOTIDE SEQUENCE</scope>
    <source>
        <strain evidence="1">EG181B</strain>
    </source>
</reference>
<organism evidence="1 2">
    <name type="scientific">Paraburkholderia phymatum</name>
    <dbReference type="NCBI Taxonomy" id="148447"/>
    <lineage>
        <taxon>Bacteria</taxon>
        <taxon>Pseudomonadati</taxon>
        <taxon>Pseudomonadota</taxon>
        <taxon>Betaproteobacteria</taxon>
        <taxon>Burkholderiales</taxon>
        <taxon>Burkholderiaceae</taxon>
        <taxon>Paraburkholderia</taxon>
    </lineage>
</organism>